<dbReference type="InterPro" id="IPR001021">
    <property type="entry name" value="Ribosomal_bL25_long"/>
</dbReference>
<dbReference type="GO" id="GO:0022625">
    <property type="term" value="C:cytosolic large ribosomal subunit"/>
    <property type="evidence" value="ECO:0007669"/>
    <property type="project" value="TreeGrafter"/>
</dbReference>
<reference evidence="5" key="1">
    <citation type="submission" date="2021-06" db="EMBL/GenBank/DDBJ databases">
        <title>Complete genome sequence of Nocardioides sp. G188.</title>
        <authorList>
            <person name="Im W.-T."/>
        </authorList>
    </citation>
    <scope>NUCLEOTIDE SEQUENCE</scope>
    <source>
        <strain evidence="5">G188</strain>
    </source>
</reference>
<evidence type="ECO:0000256" key="1">
    <source>
        <dbReference type="HAMAP-Rule" id="MF_01334"/>
    </source>
</evidence>
<dbReference type="GO" id="GO:0006412">
    <property type="term" value="P:translation"/>
    <property type="evidence" value="ECO:0007669"/>
    <property type="project" value="UniProtKB-UniRule"/>
</dbReference>
<dbReference type="GO" id="GO:0008097">
    <property type="term" value="F:5S rRNA binding"/>
    <property type="evidence" value="ECO:0007669"/>
    <property type="project" value="InterPro"/>
</dbReference>
<comment type="subunit">
    <text evidence="1">Part of the 50S ribosomal subunit; part of the 5S rRNA/L5/L18/L25 subcomplex. Contacts the 5S rRNA. Binds to the 5S rRNA independently of L5 and L18.</text>
</comment>
<accession>A0A975SYN0</accession>
<dbReference type="InterPro" id="IPR029751">
    <property type="entry name" value="Ribosomal_L25_dom"/>
</dbReference>
<proteinExistence type="inferred from homology"/>
<comment type="function">
    <text evidence="1">This is one of the proteins that binds to the 5S RNA in the ribosome where it forms part of the central protuberance.</text>
</comment>
<dbReference type="Pfam" id="PF14693">
    <property type="entry name" value="Ribosomal_TL5_C"/>
    <property type="match status" value="1"/>
</dbReference>
<feature type="domain" description="Large ribosomal subunit protein bL25 L25" evidence="3">
    <location>
        <begin position="9"/>
        <end position="95"/>
    </location>
</feature>
<feature type="region of interest" description="Disordered" evidence="2">
    <location>
        <begin position="1"/>
        <end position="21"/>
    </location>
</feature>
<feature type="region of interest" description="Disordered" evidence="2">
    <location>
        <begin position="186"/>
        <end position="232"/>
    </location>
</feature>
<feature type="domain" description="Large ribosomal subunit protein bL25 beta" evidence="4">
    <location>
        <begin position="103"/>
        <end position="181"/>
    </location>
</feature>
<keyword evidence="1 5" id="KW-0689">Ribosomal protein</keyword>
<keyword evidence="1" id="KW-0687">Ribonucleoprotein</keyword>
<comment type="similarity">
    <text evidence="1">Belongs to the bacterial ribosomal protein bL25 family. CTC subfamily.</text>
</comment>
<dbReference type="PANTHER" id="PTHR33284:SF1">
    <property type="entry name" value="RIBOSOMAL PROTEIN L25_GLN-TRNA SYNTHETASE, ANTI-CODON-BINDING DOMAIN-CONTAINING PROTEIN"/>
    <property type="match status" value="1"/>
</dbReference>
<keyword evidence="6" id="KW-1185">Reference proteome</keyword>
<sequence length="232" mass="24570">MAQSADSNITAESRTEFGKGAARRIRRANKVPAVLYGHGTDPVHITLPGHDTMLALKHGGANALLTITFDGAEQMALPKQIQKDPIRGFLEHLDLLIVRKGEKVTVEIPVHLVGEADPDALIVTEISTITVEAEATHIPEYVEVSIEGAKVGDQILAKDLSVPAGSTVLLDEDALVINVTHAPTAAEVEEELAEAEAEVGIERDESDEEAAEAAEGEESGEGESAEGDKSDD</sequence>
<gene>
    <name evidence="1" type="primary">rplY</name>
    <name evidence="1" type="synonym">ctc</name>
    <name evidence="5" type="ORF">KRR39_00345</name>
</gene>
<dbReference type="NCBIfam" id="TIGR00731">
    <property type="entry name" value="bL25_bact_ctc"/>
    <property type="match status" value="1"/>
</dbReference>
<name>A0A975SYN0_9ACTN</name>
<dbReference type="AlphaFoldDB" id="A0A975SYN0"/>
<dbReference type="InterPro" id="IPR020057">
    <property type="entry name" value="Ribosomal_bL25_b-dom"/>
</dbReference>
<dbReference type="EMBL" id="CP077062">
    <property type="protein sequence ID" value="QWZ08372.1"/>
    <property type="molecule type" value="Genomic_DNA"/>
</dbReference>
<evidence type="ECO:0000313" key="6">
    <source>
        <dbReference type="Proteomes" id="UP000683575"/>
    </source>
</evidence>
<keyword evidence="1" id="KW-0694">RNA-binding</keyword>
<organism evidence="5 6">
    <name type="scientific">Nocardioides panacis</name>
    <dbReference type="NCBI Taxonomy" id="2849501"/>
    <lineage>
        <taxon>Bacteria</taxon>
        <taxon>Bacillati</taxon>
        <taxon>Actinomycetota</taxon>
        <taxon>Actinomycetes</taxon>
        <taxon>Propionibacteriales</taxon>
        <taxon>Nocardioidaceae</taxon>
        <taxon>Nocardioides</taxon>
    </lineage>
</organism>
<evidence type="ECO:0000256" key="2">
    <source>
        <dbReference type="SAM" id="MobiDB-lite"/>
    </source>
</evidence>
<dbReference type="HAMAP" id="MF_01334">
    <property type="entry name" value="Ribosomal_bL25_CTC"/>
    <property type="match status" value="1"/>
</dbReference>
<dbReference type="KEGG" id="nps:KRR39_00345"/>
<dbReference type="RefSeq" id="WP_216939862.1">
    <property type="nucleotide sequence ID" value="NZ_CP077062.1"/>
</dbReference>
<protein>
    <recommendedName>
        <fullName evidence="1">Large ribosomal subunit protein bL25</fullName>
    </recommendedName>
    <alternativeName>
        <fullName evidence="1">General stress protein CTC</fullName>
    </alternativeName>
</protein>
<dbReference type="CDD" id="cd00495">
    <property type="entry name" value="Ribosomal_L25_TL5_CTC"/>
    <property type="match status" value="1"/>
</dbReference>
<dbReference type="InterPro" id="IPR020930">
    <property type="entry name" value="Ribosomal_uL5_bac-type"/>
</dbReference>
<feature type="compositionally biased region" description="Polar residues" evidence="2">
    <location>
        <begin position="1"/>
        <end position="12"/>
    </location>
</feature>
<dbReference type="Proteomes" id="UP000683575">
    <property type="component" value="Chromosome"/>
</dbReference>
<evidence type="ECO:0000259" key="4">
    <source>
        <dbReference type="Pfam" id="PF14693"/>
    </source>
</evidence>
<evidence type="ECO:0000313" key="5">
    <source>
        <dbReference type="EMBL" id="QWZ08372.1"/>
    </source>
</evidence>
<dbReference type="NCBIfam" id="NF004131">
    <property type="entry name" value="PRK05618.2-1"/>
    <property type="match status" value="1"/>
</dbReference>
<dbReference type="Pfam" id="PF01386">
    <property type="entry name" value="Ribosomal_L25p"/>
    <property type="match status" value="1"/>
</dbReference>
<dbReference type="GO" id="GO:0003735">
    <property type="term" value="F:structural constituent of ribosome"/>
    <property type="evidence" value="ECO:0007669"/>
    <property type="project" value="InterPro"/>
</dbReference>
<evidence type="ECO:0000259" key="3">
    <source>
        <dbReference type="Pfam" id="PF01386"/>
    </source>
</evidence>
<keyword evidence="1" id="KW-0699">rRNA-binding</keyword>
<dbReference type="PANTHER" id="PTHR33284">
    <property type="entry name" value="RIBOSOMAL PROTEIN L25/GLN-TRNA SYNTHETASE, ANTI-CODON-BINDING DOMAIN-CONTAINING PROTEIN"/>
    <property type="match status" value="1"/>
</dbReference>
<feature type="compositionally biased region" description="Acidic residues" evidence="2">
    <location>
        <begin position="187"/>
        <end position="225"/>
    </location>
</feature>